<dbReference type="EMBL" id="QFFM01000009">
    <property type="protein sequence ID" value="PWG66059.1"/>
    <property type="molecule type" value="Genomic_DNA"/>
</dbReference>
<evidence type="ECO:0000313" key="2">
    <source>
        <dbReference type="EMBL" id="PWG66059.1"/>
    </source>
</evidence>
<keyword evidence="1" id="KW-0812">Transmembrane</keyword>
<keyword evidence="1" id="KW-1133">Transmembrane helix</keyword>
<dbReference type="InterPro" id="IPR036890">
    <property type="entry name" value="HATPase_C_sf"/>
</dbReference>
<gene>
    <name evidence="2" type="ORF">DF196_05240</name>
</gene>
<feature type="transmembrane region" description="Helical" evidence="1">
    <location>
        <begin position="38"/>
        <end position="60"/>
    </location>
</feature>
<dbReference type="Proteomes" id="UP000245876">
    <property type="component" value="Unassembled WGS sequence"/>
</dbReference>
<evidence type="ECO:0000313" key="3">
    <source>
        <dbReference type="Proteomes" id="UP000245876"/>
    </source>
</evidence>
<keyword evidence="3" id="KW-1185">Reference proteome</keyword>
<keyword evidence="1" id="KW-0472">Membrane</keyword>
<dbReference type="AlphaFoldDB" id="A0A2U2NAN1"/>
<protein>
    <submittedName>
        <fullName evidence="2">Uncharacterized protein</fullName>
    </submittedName>
</protein>
<sequence>MAIIWRDGRAMATLAAVLGVSALLIDQKVLFGLGPSDSVVVSFAYCMFAVVIGVVSRWQADRARQNEQKRRQAERDAIARALHDRISNDLAYAIMRIDRDIEQSKSVYRDSMPNADVAERESLRTGMTYRDRSVAATKERPSPMNPNELHELRGIIETALADTHQVINALDQASEAVADASDVRAHVADYDAFSRASTVPQTDVTGAIIDCIDSQEERLRALGFDGQTTMSDAFPQLSASRAELLAGLLGEIYANIAKHGDPAQGYVVSIAGDGGDIVVTAVDTPLPDRETGGDGSGLGLGTGLDRYRNMGVDISVKGDSTDQWSMTARFPVEA</sequence>
<dbReference type="Gene3D" id="3.30.565.10">
    <property type="entry name" value="Histidine kinase-like ATPase, C-terminal domain"/>
    <property type="match status" value="1"/>
</dbReference>
<organism evidence="2 3">
    <name type="scientific">Bifidobacterium callitrichidarum</name>
    <dbReference type="NCBI Taxonomy" id="2052941"/>
    <lineage>
        <taxon>Bacteria</taxon>
        <taxon>Bacillati</taxon>
        <taxon>Actinomycetota</taxon>
        <taxon>Actinomycetes</taxon>
        <taxon>Bifidobacteriales</taxon>
        <taxon>Bifidobacteriaceae</taxon>
        <taxon>Bifidobacterium</taxon>
    </lineage>
</organism>
<comment type="caution">
    <text evidence="2">The sequence shown here is derived from an EMBL/GenBank/DDBJ whole genome shotgun (WGS) entry which is preliminary data.</text>
</comment>
<accession>A0A2U2NAN1</accession>
<name>A0A2U2NAN1_9BIFI</name>
<evidence type="ECO:0000256" key="1">
    <source>
        <dbReference type="SAM" id="Phobius"/>
    </source>
</evidence>
<reference evidence="2 3" key="1">
    <citation type="journal article" date="2018" name="Int. J. Syst. Evol. Microbiol.">
        <title>Bifidobacterium callitrichidarum sp. nov. from the faeces of the emperor tamarin (Saguinus imperator).</title>
        <authorList>
            <person name="Modesto M."/>
            <person name="Michelini S."/>
            <person name="Sansosti M.C."/>
            <person name="De Filippo C."/>
            <person name="Cavalieri D."/>
            <person name="Qvirist L."/>
            <person name="Andlid T."/>
            <person name="Spiezio C."/>
            <person name="Sandri C."/>
            <person name="Pascarelli S."/>
            <person name="Sgorbati B."/>
            <person name="Mattarelli P."/>
        </authorList>
    </citation>
    <scope>NUCLEOTIDE SEQUENCE [LARGE SCALE GENOMIC DNA]</scope>
    <source>
        <strain evidence="2 3">TRI 5</strain>
    </source>
</reference>
<proteinExistence type="predicted"/>